<comment type="caution">
    <text evidence="1">The sequence shown here is derived from an EMBL/GenBank/DDBJ whole genome shotgun (WGS) entry which is preliminary data.</text>
</comment>
<dbReference type="RefSeq" id="WP_268469436.1">
    <property type="nucleotide sequence ID" value="NZ_JALAOH010000063.1"/>
</dbReference>
<dbReference type="EMBL" id="JALAOH010000063">
    <property type="protein sequence ID" value="MCY8318490.1"/>
    <property type="molecule type" value="Genomic_DNA"/>
</dbReference>
<sequence>MGKFYFNVDEMGTAKKIGRIKTTLEVDMYLRICGYEPYTMLDSNKEERVLYGVKHAIYFLNPDTQEVVSKNQSNTLVDAAELDFTEDETKLATFKRYFREKALEVYKNDFVEDELACCKRCGEPEGLHQIESAVVYAKCKCDLKAFLSQEKCKK</sequence>
<accession>A0AAP3CNW8</accession>
<protein>
    <submittedName>
        <fullName evidence="1">Uncharacterized protein</fullName>
    </submittedName>
</protein>
<reference evidence="1" key="1">
    <citation type="submission" date="2022-02" db="EMBL/GenBank/DDBJ databases">
        <title>Crop Bioprotection Bacillus Genome Sequencing.</title>
        <authorList>
            <person name="Dunlap C."/>
        </authorList>
    </citation>
    <scope>NUCLEOTIDE SEQUENCE</scope>
    <source>
        <strain evidence="1">98-1</strain>
    </source>
</reference>
<name>A0AAP3CNW8_BACVA</name>
<organism evidence="1 2">
    <name type="scientific">Bacillus vallismortis</name>
    <dbReference type="NCBI Taxonomy" id="72361"/>
    <lineage>
        <taxon>Bacteria</taxon>
        <taxon>Bacillati</taxon>
        <taxon>Bacillota</taxon>
        <taxon>Bacilli</taxon>
        <taxon>Bacillales</taxon>
        <taxon>Bacillaceae</taxon>
        <taxon>Bacillus</taxon>
    </lineage>
</organism>
<dbReference type="AlphaFoldDB" id="A0AAP3CNW8"/>
<evidence type="ECO:0000313" key="1">
    <source>
        <dbReference type="EMBL" id="MCY8318490.1"/>
    </source>
</evidence>
<proteinExistence type="predicted"/>
<evidence type="ECO:0000313" key="2">
    <source>
        <dbReference type="Proteomes" id="UP001067121"/>
    </source>
</evidence>
<dbReference type="Proteomes" id="UP001067121">
    <property type="component" value="Unassembled WGS sequence"/>
</dbReference>
<gene>
    <name evidence="1" type="ORF">MOC71_17535</name>
</gene>